<proteinExistence type="predicted"/>
<gene>
    <name evidence="16" type="ORF">FZC34_01300</name>
</gene>
<dbReference type="SUPFAM" id="SSF50249">
    <property type="entry name" value="Nucleic acid-binding proteins"/>
    <property type="match status" value="1"/>
</dbReference>
<dbReference type="PANTHER" id="PTHR10947:SF0">
    <property type="entry name" value="PHENYLALANINE--TRNA LIGASE BETA SUBUNIT"/>
    <property type="match status" value="1"/>
</dbReference>
<feature type="domain" description="FDX-ACB" evidence="14">
    <location>
        <begin position="639"/>
        <end position="729"/>
    </location>
</feature>
<dbReference type="Pfam" id="PF03147">
    <property type="entry name" value="FDX-ACB"/>
    <property type="match status" value="1"/>
</dbReference>
<dbReference type="KEGG" id="cpri:FZC34_01300"/>
<evidence type="ECO:0000256" key="2">
    <source>
        <dbReference type="ARBA" id="ARBA00012814"/>
    </source>
</evidence>
<evidence type="ECO:0000313" key="16">
    <source>
        <dbReference type="EMBL" id="QEK38543.1"/>
    </source>
</evidence>
<dbReference type="Pfam" id="PF01588">
    <property type="entry name" value="tRNA_bind"/>
    <property type="match status" value="1"/>
</dbReference>
<dbReference type="InterPro" id="IPR041616">
    <property type="entry name" value="PheRS_beta_core"/>
</dbReference>
<evidence type="ECO:0000256" key="10">
    <source>
        <dbReference type="ARBA" id="ARBA00022917"/>
    </source>
</evidence>
<dbReference type="SMART" id="SM00896">
    <property type="entry name" value="FDX-ACB"/>
    <property type="match status" value="1"/>
</dbReference>
<evidence type="ECO:0000259" key="13">
    <source>
        <dbReference type="PROSITE" id="PS50886"/>
    </source>
</evidence>
<dbReference type="GO" id="GO:0009328">
    <property type="term" value="C:phenylalanine-tRNA ligase complex"/>
    <property type="evidence" value="ECO:0007669"/>
    <property type="project" value="TreeGrafter"/>
</dbReference>
<dbReference type="GO" id="GO:0000287">
    <property type="term" value="F:magnesium ion binding"/>
    <property type="evidence" value="ECO:0007669"/>
    <property type="project" value="InterPro"/>
</dbReference>
<dbReference type="PROSITE" id="PS50886">
    <property type="entry name" value="TRBD"/>
    <property type="match status" value="1"/>
</dbReference>
<dbReference type="InterPro" id="IPR005121">
    <property type="entry name" value="Fdx_antiC-bd"/>
</dbReference>
<dbReference type="GO" id="GO:0005524">
    <property type="term" value="F:ATP binding"/>
    <property type="evidence" value="ECO:0007669"/>
    <property type="project" value="UniProtKB-KW"/>
</dbReference>
<dbReference type="InterPro" id="IPR012340">
    <property type="entry name" value="NA-bd_OB-fold"/>
</dbReference>
<dbReference type="SMART" id="SM00874">
    <property type="entry name" value="B5"/>
    <property type="match status" value="1"/>
</dbReference>
<dbReference type="InterPro" id="IPR002547">
    <property type="entry name" value="tRNA-bd_dom"/>
</dbReference>
<dbReference type="OrthoDB" id="9805455at2"/>
<dbReference type="PROSITE" id="PS51447">
    <property type="entry name" value="FDX_ACB"/>
    <property type="match status" value="1"/>
</dbReference>
<evidence type="ECO:0000256" key="7">
    <source>
        <dbReference type="ARBA" id="ARBA00022840"/>
    </source>
</evidence>
<keyword evidence="4 16" id="KW-0436">Ligase</keyword>
<sequence>MKFTINWIKDFYDFDLTNIDIRLVDRGFEIECQKHSCDFDGFKSVEIIEISKHPNADKLSLCTVKTYNNETYNIVCGASNLYIGMRVILATVGSKIPKTGMVLQKANIRGIESCGMLCSADELGLNIKSDGILDLHDISLDVSISDLLDNGELFDIEVTANRKDVLNIFGIAREISAGFRIKNGSKIDHYENKYILENRENVLSDFGKDYDIAFAELKNTLNGKKPETPIFIINRLSSVGINISSNCLENIVNYVQYIFGYNFFITNLQSESDILEHRNNLNGNSLNNNALGCQTEIKIDETMISNLKLYLFINNYEEQNLKYSYGDISNIKIAINYLIDLLEKYCGYAFINGYKQVNDAINQQIELNFAEVREISGNDYSNDEVKIALSNLDFNILSETPNMIKVEVPIWRKNDIIDSSCLIEEVIRYYGVDNIPIQTLNNIKVKFAYDMHFIFRKFWIQNGLYEVCNNSFMDKKDALFFDHGLIKLNNPMTSKQTYLRTSLISGLLHLSSKYLRYNWQCDGIFEIGKVFIQDKQYNYLSCVWLPKLNDWNQKPKDFFECKKEVEDFLKFANIKYENQVNLQNGCEWHINSNPVCKLVELDNQMAKHFKIKQKLFIFEINLDLIILDHRNSMQNNILSNCNVIHKDLSFRMPKDLPVAMVMNIINMKFDKSISIKIFDVYPTYKLAEEKSVGIRMIWEELDQTKTSEEIEEKCNELVRLVEELGCKYE</sequence>
<evidence type="ECO:0000256" key="12">
    <source>
        <dbReference type="PROSITE-ProRule" id="PRU00209"/>
    </source>
</evidence>
<dbReference type="PANTHER" id="PTHR10947">
    <property type="entry name" value="PHENYLALANYL-TRNA SYNTHETASE BETA CHAIN AND LEUCINE-RICH REPEAT-CONTAINING PROTEIN 47"/>
    <property type="match status" value="1"/>
</dbReference>
<dbReference type="GO" id="GO:0000049">
    <property type="term" value="F:tRNA binding"/>
    <property type="evidence" value="ECO:0007669"/>
    <property type="project" value="UniProtKB-UniRule"/>
</dbReference>
<dbReference type="InterPro" id="IPR033714">
    <property type="entry name" value="tRNA_bind_bactPheRS"/>
</dbReference>
<dbReference type="InterPro" id="IPR005147">
    <property type="entry name" value="tRNA_synthase_B5-dom"/>
</dbReference>
<dbReference type="Gene3D" id="2.40.50.140">
    <property type="entry name" value="Nucleic acid-binding proteins"/>
    <property type="match status" value="1"/>
</dbReference>
<dbReference type="PROSITE" id="PS51483">
    <property type="entry name" value="B5"/>
    <property type="match status" value="1"/>
</dbReference>
<evidence type="ECO:0000259" key="14">
    <source>
        <dbReference type="PROSITE" id="PS51447"/>
    </source>
</evidence>
<organism evidence="16 17">
    <name type="scientific">Candidatus Cytomitobacter primus</name>
    <dbReference type="NCBI Taxonomy" id="2066024"/>
    <lineage>
        <taxon>Bacteria</taxon>
        <taxon>Pseudomonadati</taxon>
        <taxon>Pseudomonadota</taxon>
        <taxon>Alphaproteobacteria</taxon>
        <taxon>Holosporales</taxon>
        <taxon>Holosporaceae</taxon>
        <taxon>Candidatus Cytomitobacter</taxon>
    </lineage>
</organism>
<dbReference type="AlphaFoldDB" id="A0A5C0UFX7"/>
<dbReference type="Gene3D" id="3.30.56.10">
    <property type="match status" value="2"/>
</dbReference>
<evidence type="ECO:0000256" key="5">
    <source>
        <dbReference type="ARBA" id="ARBA00022723"/>
    </source>
</evidence>
<keyword evidence="7" id="KW-0067">ATP-binding</keyword>
<dbReference type="Proteomes" id="UP000325004">
    <property type="component" value="Chromosome"/>
</dbReference>
<dbReference type="CDD" id="cd02796">
    <property type="entry name" value="tRNA_bind_bactPheRS"/>
    <property type="match status" value="1"/>
</dbReference>
<keyword evidence="6" id="KW-0547">Nucleotide-binding</keyword>
<dbReference type="GO" id="GO:0006432">
    <property type="term" value="P:phenylalanyl-tRNA aminoacylation"/>
    <property type="evidence" value="ECO:0007669"/>
    <property type="project" value="InterPro"/>
</dbReference>
<dbReference type="EC" id="6.1.1.20" evidence="2"/>
<dbReference type="InterPro" id="IPR036690">
    <property type="entry name" value="Fdx_antiC-bd_sf"/>
</dbReference>
<dbReference type="Gene3D" id="3.30.70.380">
    <property type="entry name" value="Ferrodoxin-fold anticodon-binding domain"/>
    <property type="match status" value="1"/>
</dbReference>
<keyword evidence="5" id="KW-0479">Metal-binding</keyword>
<evidence type="ECO:0000256" key="6">
    <source>
        <dbReference type="ARBA" id="ARBA00022741"/>
    </source>
</evidence>
<dbReference type="Pfam" id="PF03484">
    <property type="entry name" value="B5"/>
    <property type="match status" value="1"/>
</dbReference>
<feature type="domain" description="TRNA-binding" evidence="13">
    <location>
        <begin position="36"/>
        <end position="149"/>
    </location>
</feature>
<keyword evidence="8" id="KW-0460">Magnesium</keyword>
<protein>
    <recommendedName>
        <fullName evidence="2">phenylalanine--tRNA ligase</fullName>
        <ecNumber evidence="2">6.1.1.20</ecNumber>
    </recommendedName>
</protein>
<keyword evidence="9 12" id="KW-0694">RNA-binding</keyword>
<dbReference type="Pfam" id="PF17759">
    <property type="entry name" value="tRNA_synthFbeta"/>
    <property type="match status" value="1"/>
</dbReference>
<dbReference type="SUPFAM" id="SSF55681">
    <property type="entry name" value="Class II aaRS and biotin synthetases"/>
    <property type="match status" value="1"/>
</dbReference>
<dbReference type="NCBIfam" id="NF045760">
    <property type="entry name" value="YtpR"/>
    <property type="match status" value="1"/>
</dbReference>
<dbReference type="InterPro" id="IPR045060">
    <property type="entry name" value="Phe-tRNA-ligase_IIc_bsu"/>
</dbReference>
<keyword evidence="17" id="KW-1185">Reference proteome</keyword>
<dbReference type="EMBL" id="CP043316">
    <property type="protein sequence ID" value="QEK38543.1"/>
    <property type="molecule type" value="Genomic_DNA"/>
</dbReference>
<dbReference type="GO" id="GO:0004826">
    <property type="term" value="F:phenylalanine-tRNA ligase activity"/>
    <property type="evidence" value="ECO:0007669"/>
    <property type="project" value="UniProtKB-EC"/>
</dbReference>
<evidence type="ECO:0000313" key="17">
    <source>
        <dbReference type="Proteomes" id="UP000325004"/>
    </source>
</evidence>
<name>A0A5C0UFX7_9PROT</name>
<evidence type="ECO:0000256" key="9">
    <source>
        <dbReference type="ARBA" id="ARBA00022884"/>
    </source>
</evidence>
<evidence type="ECO:0000256" key="11">
    <source>
        <dbReference type="ARBA" id="ARBA00023146"/>
    </source>
</evidence>
<evidence type="ECO:0000256" key="1">
    <source>
        <dbReference type="ARBA" id="ARBA00001946"/>
    </source>
</evidence>
<evidence type="ECO:0000256" key="3">
    <source>
        <dbReference type="ARBA" id="ARBA00022555"/>
    </source>
</evidence>
<dbReference type="InterPro" id="IPR045864">
    <property type="entry name" value="aa-tRNA-synth_II/BPL/LPL"/>
</dbReference>
<keyword evidence="10" id="KW-0648">Protein biosynthesis</keyword>
<feature type="domain" description="B5" evidence="15">
    <location>
        <begin position="360"/>
        <end position="437"/>
    </location>
</feature>
<accession>A0A5C0UFX7</accession>
<dbReference type="InterPro" id="IPR009061">
    <property type="entry name" value="DNA-bd_dom_put_sf"/>
</dbReference>
<dbReference type="SUPFAM" id="SSF54991">
    <property type="entry name" value="Anticodon-binding domain of PheRS"/>
    <property type="match status" value="1"/>
</dbReference>
<keyword evidence="11" id="KW-0030">Aminoacyl-tRNA synthetase</keyword>
<dbReference type="Gene3D" id="3.30.930.10">
    <property type="entry name" value="Bira Bifunctional Protein, Domain 2"/>
    <property type="match status" value="1"/>
</dbReference>
<evidence type="ECO:0000259" key="15">
    <source>
        <dbReference type="PROSITE" id="PS51483"/>
    </source>
</evidence>
<dbReference type="RefSeq" id="WP_148971659.1">
    <property type="nucleotide sequence ID" value="NZ_CP043316.1"/>
</dbReference>
<reference evidence="16 17" key="1">
    <citation type="submission" date="2019-08" db="EMBL/GenBank/DDBJ databases">
        <title>Highly reduced genomes of protist endosymbionts show evolutionary convergence.</title>
        <authorList>
            <person name="George E."/>
            <person name="Husnik F."/>
            <person name="Tashyreva D."/>
            <person name="Prokopchuk G."/>
            <person name="Horak A."/>
            <person name="Kwong W.K."/>
            <person name="Lukes J."/>
            <person name="Keeling P.J."/>
        </authorList>
    </citation>
    <scope>NUCLEOTIDE SEQUENCE [LARGE SCALE GENOMIC DNA]</scope>
    <source>
        <strain evidence="16">1604LC</strain>
    </source>
</reference>
<keyword evidence="3 12" id="KW-0820">tRNA-binding</keyword>
<comment type="cofactor">
    <cofactor evidence="1">
        <name>Mg(2+)</name>
        <dbReference type="ChEBI" id="CHEBI:18420"/>
    </cofactor>
</comment>
<evidence type="ECO:0000256" key="4">
    <source>
        <dbReference type="ARBA" id="ARBA00022598"/>
    </source>
</evidence>
<dbReference type="SUPFAM" id="SSF46955">
    <property type="entry name" value="Putative DNA-binding domain"/>
    <property type="match status" value="1"/>
</dbReference>
<evidence type="ECO:0000256" key="8">
    <source>
        <dbReference type="ARBA" id="ARBA00022842"/>
    </source>
</evidence>